<reference evidence="1 2" key="1">
    <citation type="submission" date="2018-06" db="EMBL/GenBank/DDBJ databases">
        <authorList>
            <consortium name="Pathogen Informatics"/>
            <person name="Doyle S."/>
        </authorList>
    </citation>
    <scope>NUCLEOTIDE SEQUENCE [LARGE SCALE GENOMIC DNA]</scope>
    <source>
        <strain evidence="1 2">NCTC10794</strain>
    </source>
</reference>
<dbReference type="Proteomes" id="UP000254867">
    <property type="component" value="Unassembled WGS sequence"/>
</dbReference>
<evidence type="ECO:0000313" key="1">
    <source>
        <dbReference type="EMBL" id="STO63607.1"/>
    </source>
</evidence>
<dbReference type="AlphaFoldDB" id="A0A377I0W3"/>
<proteinExistence type="predicted"/>
<dbReference type="EMBL" id="UGHH01000002">
    <property type="protein sequence ID" value="STO63607.1"/>
    <property type="molecule type" value="Genomic_DNA"/>
</dbReference>
<gene>
    <name evidence="1" type="ORF">NCTC10794_00645</name>
</gene>
<protein>
    <recommendedName>
        <fullName evidence="3">Acetyltransferase</fullName>
    </recommendedName>
</protein>
<evidence type="ECO:0000313" key="2">
    <source>
        <dbReference type="Proteomes" id="UP000254867"/>
    </source>
</evidence>
<dbReference type="RefSeq" id="WP_119222321.1">
    <property type="nucleotide sequence ID" value="NZ_CALIFA010000075.1"/>
</dbReference>
<sequence length="183" mass="20759">MCNKKTISLNELIENLGIEETQRFLTFFQCSRNPDVEKFLVQKAIRFEQASAASTHLILNENGQILAYYALSFKEIRIEASKTLWKKLSGGLGAGNILKVFLIGQIAKNEAISNNPINLSTILDDIYQQIYLAKRSVGGRVIVLECEDHPNLISHYQKHGFQLLQTVEDENQLKTMFIVPAFK</sequence>
<organism evidence="1 2">
    <name type="scientific">Haemophilus parahaemolyticus</name>
    <dbReference type="NCBI Taxonomy" id="735"/>
    <lineage>
        <taxon>Bacteria</taxon>
        <taxon>Pseudomonadati</taxon>
        <taxon>Pseudomonadota</taxon>
        <taxon>Gammaproteobacteria</taxon>
        <taxon>Pasteurellales</taxon>
        <taxon>Pasteurellaceae</taxon>
        <taxon>Haemophilus</taxon>
    </lineage>
</organism>
<dbReference type="Gene3D" id="3.40.630.30">
    <property type="match status" value="1"/>
</dbReference>
<name>A0A377I0W3_HAEPH</name>
<evidence type="ECO:0008006" key="3">
    <source>
        <dbReference type="Google" id="ProtNLM"/>
    </source>
</evidence>
<accession>A0A377I0W3</accession>